<evidence type="ECO:0000259" key="8">
    <source>
        <dbReference type="Pfam" id="PF00817"/>
    </source>
</evidence>
<dbReference type="PANTHER" id="PTHR35369:SF2">
    <property type="entry name" value="BLR3025 PROTEIN"/>
    <property type="match status" value="1"/>
</dbReference>
<dbReference type="InterPro" id="IPR001126">
    <property type="entry name" value="UmuC"/>
</dbReference>
<reference evidence="10 11" key="1">
    <citation type="submission" date="2017-07" db="EMBL/GenBank/DDBJ databases">
        <title>Niveispirillum cyanobacteriorum sp. nov., isolated from cyanobacterial aggregates in a eutrophic lake.</title>
        <authorList>
            <person name="Cai H."/>
        </authorList>
    </citation>
    <scope>NUCLEOTIDE SEQUENCE [LARGE SCALE GENOMIC DNA]</scope>
    <source>
        <strain evidence="11">TH1-14</strain>
    </source>
</reference>
<dbReference type="InterPro" id="IPR043128">
    <property type="entry name" value="Rev_trsase/Diguanyl_cyclase"/>
</dbReference>
<accession>A0A255Z3G0</accession>
<evidence type="ECO:0000259" key="9">
    <source>
        <dbReference type="Pfam" id="PF11799"/>
    </source>
</evidence>
<keyword evidence="11" id="KW-1185">Reference proteome</keyword>
<dbReference type="EC" id="2.7.7.7" evidence="3"/>
<evidence type="ECO:0000256" key="1">
    <source>
        <dbReference type="ARBA" id="ARBA00010945"/>
    </source>
</evidence>
<evidence type="ECO:0000313" key="11">
    <source>
        <dbReference type="Proteomes" id="UP000216998"/>
    </source>
</evidence>
<feature type="region of interest" description="Disordered" evidence="7">
    <location>
        <begin position="463"/>
        <end position="484"/>
    </location>
</feature>
<comment type="catalytic activity">
    <reaction evidence="6">
        <text>DNA(n) + a 2'-deoxyribonucleoside 5'-triphosphate = DNA(n+1) + diphosphate</text>
        <dbReference type="Rhea" id="RHEA:22508"/>
        <dbReference type="Rhea" id="RHEA-COMP:17339"/>
        <dbReference type="Rhea" id="RHEA-COMP:17340"/>
        <dbReference type="ChEBI" id="CHEBI:33019"/>
        <dbReference type="ChEBI" id="CHEBI:61560"/>
        <dbReference type="ChEBI" id="CHEBI:173112"/>
        <dbReference type="EC" id="2.7.7.7"/>
    </reaction>
</comment>
<dbReference type="Pfam" id="PF11799">
    <property type="entry name" value="IMS_C"/>
    <property type="match status" value="1"/>
</dbReference>
<dbReference type="Proteomes" id="UP000216998">
    <property type="component" value="Unassembled WGS sequence"/>
</dbReference>
<dbReference type="PANTHER" id="PTHR35369">
    <property type="entry name" value="BLR3025 PROTEIN-RELATED"/>
    <property type="match status" value="1"/>
</dbReference>
<dbReference type="Pfam" id="PF00817">
    <property type="entry name" value="IMS"/>
    <property type="match status" value="1"/>
</dbReference>
<dbReference type="InterPro" id="IPR043502">
    <property type="entry name" value="DNA/RNA_pol_sf"/>
</dbReference>
<comment type="similarity">
    <text evidence="1">Belongs to the DNA polymerase type-Y family.</text>
</comment>
<organism evidence="10 11">
    <name type="scientific">Niveispirillum lacus</name>
    <dbReference type="NCBI Taxonomy" id="1981099"/>
    <lineage>
        <taxon>Bacteria</taxon>
        <taxon>Pseudomonadati</taxon>
        <taxon>Pseudomonadota</taxon>
        <taxon>Alphaproteobacteria</taxon>
        <taxon>Rhodospirillales</taxon>
        <taxon>Azospirillaceae</taxon>
        <taxon>Niveispirillum</taxon>
    </lineage>
</organism>
<feature type="domain" description="UmuC" evidence="8">
    <location>
        <begin position="84"/>
        <end position="193"/>
    </location>
</feature>
<keyword evidence="4" id="KW-0227">DNA damage</keyword>
<dbReference type="GO" id="GO:0006281">
    <property type="term" value="P:DNA repair"/>
    <property type="evidence" value="ECO:0007669"/>
    <property type="project" value="InterPro"/>
</dbReference>
<sequence length="574" mass="62799">MSPPRGTGQPMRMEADPAGWCRCCGRAVADRRGVQAGGRLFGMTRRFVSVWLCRWPTDQWRRRNKVETMSGPLALTLAGQGGIRLYAVDALATADGLRPGMLLADARALSPDLIAMPANPAADRAALARLAIWAQRYTPQAATDGTDGLILDITGCTHLLGGEERLLTDLADRLGRAGLTCRLAVGDTGAAAWGWARHRSATAGPVLPTGTRSWVSLLSLPLAALRLDEGVCKDLARVGLRSVGDLQRQPRAPLAARFGTGPLRRLDRMLGVAADPVVPEMATPGWQVHRAFADPIMTRDAIETALLMLLRDLSIRLEAAGRGVRRLRLTCLRTDTTAQNISIGTARPVRDPQGLLNLFRERFDKIDPGFGIEMMELTATGTDSFTGEQAGLAVGGGDAFAVMGLLDRLVNRLGEDQVGHPLPRDTHRPEQVMELVREVEGKTDTGTLCSPTLRKLPACRTAADATTPTSPWPKPQPTRPLPARPRTWAMEGPRPLLLLHPPEPVQVGSGLSWRGHYLPIDWLEGPERIRPDWWRARIGPTRDYYRAQLADGRRLWLFRTVDDRGAWYLHGLCA</sequence>
<dbReference type="SUPFAM" id="SSF56672">
    <property type="entry name" value="DNA/RNA polymerases"/>
    <property type="match status" value="1"/>
</dbReference>
<evidence type="ECO:0000313" key="10">
    <source>
        <dbReference type="EMBL" id="OYQ35986.1"/>
    </source>
</evidence>
<dbReference type="CDD" id="cd03468">
    <property type="entry name" value="PolY_like"/>
    <property type="match status" value="1"/>
</dbReference>
<dbReference type="OrthoDB" id="9788640at2"/>
<dbReference type="EMBL" id="NOXU01000024">
    <property type="protein sequence ID" value="OYQ35986.1"/>
    <property type="molecule type" value="Genomic_DNA"/>
</dbReference>
<dbReference type="AlphaFoldDB" id="A0A255Z3G0"/>
<dbReference type="GO" id="GO:0003684">
    <property type="term" value="F:damaged DNA binding"/>
    <property type="evidence" value="ECO:0007669"/>
    <property type="project" value="InterPro"/>
</dbReference>
<evidence type="ECO:0000256" key="4">
    <source>
        <dbReference type="ARBA" id="ARBA00022763"/>
    </source>
</evidence>
<evidence type="ECO:0000256" key="5">
    <source>
        <dbReference type="ARBA" id="ARBA00025589"/>
    </source>
</evidence>
<name>A0A255Z3G0_9PROT</name>
<dbReference type="Gene3D" id="3.30.70.270">
    <property type="match status" value="1"/>
</dbReference>
<dbReference type="Gene3D" id="3.40.1170.60">
    <property type="match status" value="1"/>
</dbReference>
<dbReference type="InterPro" id="IPR050356">
    <property type="entry name" value="SulA_CellDiv_inhibitor"/>
</dbReference>
<protein>
    <recommendedName>
        <fullName evidence="3">DNA-directed DNA polymerase</fullName>
        <ecNumber evidence="3">2.7.7.7</ecNumber>
    </recommendedName>
</protein>
<evidence type="ECO:0000256" key="3">
    <source>
        <dbReference type="ARBA" id="ARBA00012417"/>
    </source>
</evidence>
<feature type="compositionally biased region" description="Pro residues" evidence="7">
    <location>
        <begin position="470"/>
        <end position="483"/>
    </location>
</feature>
<comment type="function">
    <text evidence="5">Poorly processive, error-prone DNA polymerase involved in untargeted mutagenesis. Copies undamaged DNA at stalled replication forks, which arise in vivo from mismatched or misaligned primer ends. These misaligned primers can be extended by PolIV. Exhibits no 3'-5' exonuclease (proofreading) activity. May be involved in translesional synthesis, in conjunction with the beta clamp from PolIII.</text>
</comment>
<evidence type="ECO:0000256" key="2">
    <source>
        <dbReference type="ARBA" id="ARBA00011245"/>
    </source>
</evidence>
<dbReference type="InterPro" id="IPR017961">
    <property type="entry name" value="DNA_pol_Y-fam_little_finger"/>
</dbReference>
<feature type="domain" description="DNA polymerase Y-family little finger" evidence="9">
    <location>
        <begin position="289"/>
        <end position="382"/>
    </location>
</feature>
<comment type="caution">
    <text evidence="10">The sequence shown here is derived from an EMBL/GenBank/DDBJ whole genome shotgun (WGS) entry which is preliminary data.</text>
</comment>
<evidence type="ECO:0000256" key="7">
    <source>
        <dbReference type="SAM" id="MobiDB-lite"/>
    </source>
</evidence>
<proteinExistence type="inferred from homology"/>
<comment type="subunit">
    <text evidence="2">Monomer.</text>
</comment>
<evidence type="ECO:0000256" key="6">
    <source>
        <dbReference type="ARBA" id="ARBA00049244"/>
    </source>
</evidence>
<gene>
    <name evidence="10" type="ORF">CHU95_06965</name>
</gene>